<keyword evidence="3" id="KW-1185">Reference proteome</keyword>
<reference evidence="2" key="1">
    <citation type="journal article" date="2021" name="Front. Microbiol.">
        <title>Comprehensive Comparative Genomics and Phenotyping of Methylobacterium Species.</title>
        <authorList>
            <person name="Alessa O."/>
            <person name="Ogura Y."/>
            <person name="Fujitani Y."/>
            <person name="Takami H."/>
            <person name="Hayashi T."/>
            <person name="Sahin N."/>
            <person name="Tani A."/>
        </authorList>
    </citation>
    <scope>NUCLEOTIDE SEQUENCE</scope>
    <source>
        <strain evidence="2">NBRC 15689</strain>
    </source>
</reference>
<reference evidence="2" key="2">
    <citation type="submission" date="2021-08" db="EMBL/GenBank/DDBJ databases">
        <authorList>
            <person name="Tani A."/>
            <person name="Ola A."/>
            <person name="Ogura Y."/>
            <person name="Katsura K."/>
            <person name="Hayashi T."/>
        </authorList>
    </citation>
    <scope>NUCLEOTIDE SEQUENCE</scope>
    <source>
        <strain evidence="2">NBRC 15689</strain>
    </source>
</reference>
<sequence>MTATLSAMSLCLGVALAGYAPRSKARAETFETCGGILLVAGLALLGAGLPLFR</sequence>
<keyword evidence="1" id="KW-0812">Transmembrane</keyword>
<protein>
    <submittedName>
        <fullName evidence="2">Uncharacterized protein</fullName>
    </submittedName>
</protein>
<evidence type="ECO:0000256" key="1">
    <source>
        <dbReference type="SAM" id="Phobius"/>
    </source>
</evidence>
<accession>A0ABQ4T8S0</accession>
<organism evidence="2 3">
    <name type="scientific">Methylobacterium organophilum</name>
    <dbReference type="NCBI Taxonomy" id="410"/>
    <lineage>
        <taxon>Bacteria</taxon>
        <taxon>Pseudomonadati</taxon>
        <taxon>Pseudomonadota</taxon>
        <taxon>Alphaproteobacteria</taxon>
        <taxon>Hyphomicrobiales</taxon>
        <taxon>Methylobacteriaceae</taxon>
        <taxon>Methylobacterium</taxon>
    </lineage>
</organism>
<dbReference type="RefSeq" id="WP_238311843.1">
    <property type="nucleotide sequence ID" value="NZ_BPQV01000008.1"/>
</dbReference>
<evidence type="ECO:0000313" key="2">
    <source>
        <dbReference type="EMBL" id="GJE28051.1"/>
    </source>
</evidence>
<keyword evidence="1" id="KW-1133">Transmembrane helix</keyword>
<proteinExistence type="predicted"/>
<dbReference type="EMBL" id="BPQV01000008">
    <property type="protein sequence ID" value="GJE28051.1"/>
    <property type="molecule type" value="Genomic_DNA"/>
</dbReference>
<dbReference type="Proteomes" id="UP001055156">
    <property type="component" value="Unassembled WGS sequence"/>
</dbReference>
<name>A0ABQ4T8S0_METOR</name>
<comment type="caution">
    <text evidence="2">The sequence shown here is derived from an EMBL/GenBank/DDBJ whole genome shotgun (WGS) entry which is preliminary data.</text>
</comment>
<gene>
    <name evidence="2" type="ORF">LKMONMHP_2915</name>
</gene>
<keyword evidence="1" id="KW-0472">Membrane</keyword>
<feature type="transmembrane region" description="Helical" evidence="1">
    <location>
        <begin position="33"/>
        <end position="52"/>
    </location>
</feature>
<evidence type="ECO:0000313" key="3">
    <source>
        <dbReference type="Proteomes" id="UP001055156"/>
    </source>
</evidence>